<feature type="region of interest" description="Disordered" evidence="1">
    <location>
        <begin position="36"/>
        <end position="129"/>
    </location>
</feature>
<feature type="compositionally biased region" description="Basic and acidic residues" evidence="1">
    <location>
        <begin position="56"/>
        <end position="72"/>
    </location>
</feature>
<feature type="non-terminal residue" evidence="2">
    <location>
        <position position="1"/>
    </location>
</feature>
<organism evidence="2 3">
    <name type="scientific">Mucuna pruriens</name>
    <name type="common">Velvet bean</name>
    <name type="synonym">Dolichos pruriens</name>
    <dbReference type="NCBI Taxonomy" id="157652"/>
    <lineage>
        <taxon>Eukaryota</taxon>
        <taxon>Viridiplantae</taxon>
        <taxon>Streptophyta</taxon>
        <taxon>Embryophyta</taxon>
        <taxon>Tracheophyta</taxon>
        <taxon>Spermatophyta</taxon>
        <taxon>Magnoliopsida</taxon>
        <taxon>eudicotyledons</taxon>
        <taxon>Gunneridae</taxon>
        <taxon>Pentapetalae</taxon>
        <taxon>rosids</taxon>
        <taxon>fabids</taxon>
        <taxon>Fabales</taxon>
        <taxon>Fabaceae</taxon>
        <taxon>Papilionoideae</taxon>
        <taxon>50 kb inversion clade</taxon>
        <taxon>NPAAA clade</taxon>
        <taxon>indigoferoid/millettioid clade</taxon>
        <taxon>Phaseoleae</taxon>
        <taxon>Mucuna</taxon>
    </lineage>
</organism>
<keyword evidence="3" id="KW-1185">Reference proteome</keyword>
<dbReference type="Proteomes" id="UP000257109">
    <property type="component" value="Unassembled WGS sequence"/>
</dbReference>
<evidence type="ECO:0000256" key="1">
    <source>
        <dbReference type="SAM" id="MobiDB-lite"/>
    </source>
</evidence>
<dbReference type="AlphaFoldDB" id="A0A371H5S7"/>
<accession>A0A371H5S7</accession>
<feature type="compositionally biased region" description="Low complexity" evidence="1">
    <location>
        <begin position="114"/>
        <end position="126"/>
    </location>
</feature>
<sequence length="141" mass="16352">MARFLHGMNKEIQHIVKLYYYTSLDAIVHQATQVKCQQRRSLTSKRSYPNSSNSWKGKERDRERPRNDKSPKEGSVPTHVLGEMTNCLPMPQQEEHGYEGRWKGKSENYHEKSSSSSEVESSSDSSNHYGDLFMVRRLMNA</sequence>
<comment type="caution">
    <text evidence="2">The sequence shown here is derived from an EMBL/GenBank/DDBJ whole genome shotgun (WGS) entry which is preliminary data.</text>
</comment>
<reference evidence="2" key="1">
    <citation type="submission" date="2018-05" db="EMBL/GenBank/DDBJ databases">
        <title>Draft genome of Mucuna pruriens seed.</title>
        <authorList>
            <person name="Nnadi N.E."/>
            <person name="Vos R."/>
            <person name="Hasami M.H."/>
            <person name="Devisetty U.K."/>
            <person name="Aguiy J.C."/>
        </authorList>
    </citation>
    <scope>NUCLEOTIDE SEQUENCE [LARGE SCALE GENOMIC DNA]</scope>
    <source>
        <strain evidence="2">JCA_2017</strain>
    </source>
</reference>
<protein>
    <submittedName>
        <fullName evidence="2">Uncharacterized protein</fullName>
    </submittedName>
</protein>
<name>A0A371H5S7_MUCPR</name>
<evidence type="ECO:0000313" key="3">
    <source>
        <dbReference type="Proteomes" id="UP000257109"/>
    </source>
</evidence>
<feature type="compositionally biased region" description="Polar residues" evidence="1">
    <location>
        <begin position="36"/>
        <end position="55"/>
    </location>
</feature>
<feature type="compositionally biased region" description="Basic and acidic residues" evidence="1">
    <location>
        <begin position="93"/>
        <end position="113"/>
    </location>
</feature>
<proteinExistence type="predicted"/>
<gene>
    <name evidence="2" type="ORF">CR513_19116</name>
</gene>
<dbReference type="EMBL" id="QJKJ01003522">
    <property type="protein sequence ID" value="RDX98036.1"/>
    <property type="molecule type" value="Genomic_DNA"/>
</dbReference>
<evidence type="ECO:0000313" key="2">
    <source>
        <dbReference type="EMBL" id="RDX98036.1"/>
    </source>
</evidence>
<dbReference type="OrthoDB" id="1731207at2759"/>